<name>A0ABT2C9G5_9BURK</name>
<dbReference type="Gene3D" id="2.130.10.10">
    <property type="entry name" value="YVTN repeat-like/Quinoprotein amine dehydrogenase"/>
    <property type="match status" value="2"/>
</dbReference>
<dbReference type="InterPro" id="IPR015943">
    <property type="entry name" value="WD40/YVTN_repeat-like_dom_sf"/>
</dbReference>
<dbReference type="PANTHER" id="PTHR34512:SF30">
    <property type="entry name" value="OUTER MEMBRANE PROTEIN ASSEMBLY FACTOR BAMB"/>
    <property type="match status" value="1"/>
</dbReference>
<evidence type="ECO:0000313" key="2">
    <source>
        <dbReference type="EMBL" id="MCS0633782.1"/>
    </source>
</evidence>
<feature type="domain" description="Pyrrolo-quinoline quinone repeat" evidence="1">
    <location>
        <begin position="317"/>
        <end position="407"/>
    </location>
</feature>
<evidence type="ECO:0000313" key="3">
    <source>
        <dbReference type="Proteomes" id="UP001165263"/>
    </source>
</evidence>
<keyword evidence="3" id="KW-1185">Reference proteome</keyword>
<dbReference type="SMART" id="SM00564">
    <property type="entry name" value="PQQ"/>
    <property type="match status" value="6"/>
</dbReference>
<dbReference type="PROSITE" id="PS51257">
    <property type="entry name" value="PROKAR_LIPOPROTEIN"/>
    <property type="match status" value="1"/>
</dbReference>
<dbReference type="Pfam" id="PF13360">
    <property type="entry name" value="PQQ_2"/>
    <property type="match status" value="2"/>
</dbReference>
<dbReference type="EMBL" id="JANUHC010000017">
    <property type="protein sequence ID" value="MCS0633782.1"/>
    <property type="molecule type" value="Genomic_DNA"/>
</dbReference>
<dbReference type="RefSeq" id="WP_259452725.1">
    <property type="nucleotide sequence ID" value="NZ_CP119520.1"/>
</dbReference>
<dbReference type="InterPro" id="IPR002372">
    <property type="entry name" value="PQQ_rpt_dom"/>
</dbReference>
<organism evidence="2 3">
    <name type="scientific">Telluria mixta</name>
    <dbReference type="NCBI Taxonomy" id="34071"/>
    <lineage>
        <taxon>Bacteria</taxon>
        <taxon>Pseudomonadati</taxon>
        <taxon>Pseudomonadota</taxon>
        <taxon>Betaproteobacteria</taxon>
        <taxon>Burkholderiales</taxon>
        <taxon>Oxalobacteraceae</taxon>
        <taxon>Telluria group</taxon>
        <taxon>Telluria</taxon>
    </lineage>
</organism>
<dbReference type="InterPro" id="IPR011047">
    <property type="entry name" value="Quinoprotein_ADH-like_sf"/>
</dbReference>
<feature type="domain" description="Pyrrolo-quinoline quinone repeat" evidence="1">
    <location>
        <begin position="429"/>
        <end position="630"/>
    </location>
</feature>
<reference evidence="2" key="1">
    <citation type="submission" date="2022-08" db="EMBL/GenBank/DDBJ databases">
        <title>Reclassification of Massilia species as members of the genera Telluria, Duganella, Pseudoduganella, Mokoshia gen. nov. and Zemynaea gen. nov. using orthogonal and non-orthogonal genome-based approaches.</title>
        <authorList>
            <person name="Bowman J.P."/>
        </authorList>
    </citation>
    <scope>NUCLEOTIDE SEQUENCE</scope>
    <source>
        <strain evidence="2">LMG 11547</strain>
    </source>
</reference>
<protein>
    <submittedName>
        <fullName evidence="2">PQQ-like beta-propeller repeat protein</fullName>
    </submittedName>
</protein>
<dbReference type="PANTHER" id="PTHR34512">
    <property type="entry name" value="CELL SURFACE PROTEIN"/>
    <property type="match status" value="1"/>
</dbReference>
<comment type="caution">
    <text evidence="2">The sequence shown here is derived from an EMBL/GenBank/DDBJ whole genome shotgun (WGS) entry which is preliminary data.</text>
</comment>
<dbReference type="SUPFAM" id="SSF50998">
    <property type="entry name" value="Quinoprotein alcohol dehydrogenase-like"/>
    <property type="match status" value="1"/>
</dbReference>
<dbReference type="InterPro" id="IPR018391">
    <property type="entry name" value="PQQ_b-propeller_rpt"/>
</dbReference>
<proteinExistence type="predicted"/>
<dbReference type="Proteomes" id="UP001165263">
    <property type="component" value="Unassembled WGS sequence"/>
</dbReference>
<gene>
    <name evidence="2" type="ORF">NX786_31040</name>
</gene>
<accession>A0ABT2C9G5</accession>
<sequence>MSRHITPLLLGLALVGCGGGGSGGAGGVAANPEGAWLTFTPNPVAVSSVEGDSTSFQVTATSSRTFAKPFNIAIVDSTGVITTNVNLSALSELQYRATLQTSPDLRVGEHPTTLEVRLCEDDPLVCRSPLPGSPWRVPLNVTVKPSPDATKHVTVTTTPAALALTTYPGEVATIDLKGTIGGDALTKSFQVGVIDPSAATTSVLNFADAHGFSATLTTSASLVQGDYNGNVEVRLCFDDPRTCRQPVAGSPWLVPLKISVKSPTNLTALVPIAGVGAWSTYQGNAAHTGFVPASFDFTKFSRRWNIPAGSNYSQPLDGAASDNGMVFVTRTDPTGAADVVALSEATGKEVWHTALGKIHHVNAPAAGNGQVYVTTTGHEDTFMWMFDQRSGTLLSKTSMSSQWENYLAPTVVGTDVYTESGYYGGMSKFSSVTGSQTWWANMPQYDSWTPAVDARYAYGYMSGQLIAVDVATGNDRWTVTDPENSWAGYGGAPVVLTNDLAFVANGGRVMAFDIAKHTRAWSVTGTVTGQPAFGNGTLYVLNANGTVLEARAPADGRLQWTSESLGSDFFTRVIVTRNLAFVSSAMRTVAIDLVTHKAVWSYPLGGDLSISANGILYILGTTGGALAAVNLQ</sequence>
<evidence type="ECO:0000259" key="1">
    <source>
        <dbReference type="Pfam" id="PF13360"/>
    </source>
</evidence>